<name>A0A2T9YG80_9FUNG</name>
<evidence type="ECO:0000256" key="3">
    <source>
        <dbReference type="SAM" id="Coils"/>
    </source>
</evidence>
<dbReference type="STRING" id="133385.A0A2T9YG80"/>
<evidence type="ECO:0000256" key="4">
    <source>
        <dbReference type="SAM" id="MobiDB-lite"/>
    </source>
</evidence>
<dbReference type="InterPro" id="IPR035969">
    <property type="entry name" value="Rab-GAP_TBC_sf"/>
</dbReference>
<dbReference type="InterPro" id="IPR000195">
    <property type="entry name" value="Rab-GAP-TBC_dom"/>
</dbReference>
<evidence type="ECO:0000256" key="1">
    <source>
        <dbReference type="ARBA" id="ARBA00022468"/>
    </source>
</evidence>
<keyword evidence="1" id="KW-0343">GTPase activation</keyword>
<dbReference type="InterPro" id="IPR050302">
    <property type="entry name" value="Rab_GAP_TBC_domain"/>
</dbReference>
<keyword evidence="2 3" id="KW-0175">Coiled coil</keyword>
<feature type="region of interest" description="Disordered" evidence="4">
    <location>
        <begin position="61"/>
        <end position="88"/>
    </location>
</feature>
<dbReference type="FunFam" id="1.10.472.80:FF:000027">
    <property type="entry name" value="GTPase activating protein (Evi5)"/>
    <property type="match status" value="1"/>
</dbReference>
<dbReference type="SMART" id="SM00164">
    <property type="entry name" value="TBC"/>
    <property type="match status" value="1"/>
</dbReference>
<dbReference type="GO" id="GO:0005096">
    <property type="term" value="F:GTPase activator activity"/>
    <property type="evidence" value="ECO:0007669"/>
    <property type="project" value="UniProtKB-KW"/>
</dbReference>
<dbReference type="PANTHER" id="PTHR47219:SF9">
    <property type="entry name" value="GTPASE ACTIVATING PROTEIN AND CENTROSOME-ASSOCIATED, ISOFORM B"/>
    <property type="match status" value="1"/>
</dbReference>
<dbReference type="SUPFAM" id="SSF47923">
    <property type="entry name" value="Ypt/Rab-GAP domain of gyp1p"/>
    <property type="match status" value="2"/>
</dbReference>
<gene>
    <name evidence="6" type="ORF">BB561_004429</name>
</gene>
<dbReference type="PROSITE" id="PS50086">
    <property type="entry name" value="TBC_RABGAP"/>
    <property type="match status" value="1"/>
</dbReference>
<protein>
    <recommendedName>
        <fullName evidence="5">Rab-GAP TBC domain-containing protein</fullName>
    </recommendedName>
</protein>
<comment type="caution">
    <text evidence="6">The sequence shown here is derived from an EMBL/GenBank/DDBJ whole genome shotgun (WGS) entry which is preliminary data.</text>
</comment>
<feature type="coiled-coil region" evidence="3">
    <location>
        <begin position="653"/>
        <end position="680"/>
    </location>
</feature>
<dbReference type="Gene3D" id="1.10.472.80">
    <property type="entry name" value="Ypt/Rab-GAP domain of gyp1p, domain 3"/>
    <property type="match status" value="1"/>
</dbReference>
<dbReference type="Pfam" id="PF00566">
    <property type="entry name" value="RabGAP-TBC"/>
    <property type="match status" value="1"/>
</dbReference>
<dbReference type="GO" id="GO:0031267">
    <property type="term" value="F:small GTPase binding"/>
    <property type="evidence" value="ECO:0007669"/>
    <property type="project" value="TreeGrafter"/>
</dbReference>
<proteinExistence type="predicted"/>
<keyword evidence="7" id="KW-1185">Reference proteome</keyword>
<dbReference type="Gene3D" id="1.10.10.750">
    <property type="entry name" value="Ypt/Rab-GAP domain of gyp1p, domain 1"/>
    <property type="match status" value="1"/>
</dbReference>
<feature type="domain" description="Rab-GAP TBC" evidence="5">
    <location>
        <begin position="341"/>
        <end position="527"/>
    </location>
</feature>
<feature type="compositionally biased region" description="Polar residues" evidence="4">
    <location>
        <begin position="142"/>
        <end position="167"/>
    </location>
</feature>
<evidence type="ECO:0000259" key="5">
    <source>
        <dbReference type="PROSITE" id="PS50086"/>
    </source>
</evidence>
<dbReference type="Proteomes" id="UP000245383">
    <property type="component" value="Unassembled WGS sequence"/>
</dbReference>
<organism evidence="6 7">
    <name type="scientific">Smittium simulii</name>
    <dbReference type="NCBI Taxonomy" id="133385"/>
    <lineage>
        <taxon>Eukaryota</taxon>
        <taxon>Fungi</taxon>
        <taxon>Fungi incertae sedis</taxon>
        <taxon>Zoopagomycota</taxon>
        <taxon>Kickxellomycotina</taxon>
        <taxon>Harpellomycetes</taxon>
        <taxon>Harpellales</taxon>
        <taxon>Legeriomycetaceae</taxon>
        <taxon>Smittium</taxon>
    </lineage>
</organism>
<reference evidence="6 7" key="1">
    <citation type="journal article" date="2018" name="MBio">
        <title>Comparative Genomics Reveals the Core Gene Toolbox for the Fungus-Insect Symbiosis.</title>
        <authorList>
            <person name="Wang Y."/>
            <person name="Stata M."/>
            <person name="Wang W."/>
            <person name="Stajich J.E."/>
            <person name="White M.M."/>
            <person name="Moncalvo J.M."/>
        </authorList>
    </citation>
    <scope>NUCLEOTIDE SEQUENCE [LARGE SCALE GENOMIC DNA]</scope>
    <source>
        <strain evidence="6 7">SWE-8-4</strain>
    </source>
</reference>
<feature type="region of interest" description="Disordered" evidence="4">
    <location>
        <begin position="142"/>
        <end position="190"/>
    </location>
</feature>
<dbReference type="FunFam" id="1.10.8.270:FF:000001">
    <property type="entry name" value="TBC1 domain family member 1"/>
    <property type="match status" value="1"/>
</dbReference>
<dbReference type="EMBL" id="MBFR01000205">
    <property type="protein sequence ID" value="PVU91356.1"/>
    <property type="molecule type" value="Genomic_DNA"/>
</dbReference>
<dbReference type="FunFam" id="1.10.10.750:FF:000003">
    <property type="entry name" value="GTPase activating protein (Evi5)"/>
    <property type="match status" value="1"/>
</dbReference>
<evidence type="ECO:0000313" key="7">
    <source>
        <dbReference type="Proteomes" id="UP000245383"/>
    </source>
</evidence>
<accession>A0A2T9YG80</accession>
<dbReference type="PANTHER" id="PTHR47219">
    <property type="entry name" value="RAB GTPASE-ACTIVATING PROTEIN 1-LIKE"/>
    <property type="match status" value="1"/>
</dbReference>
<dbReference type="OrthoDB" id="295078at2759"/>
<evidence type="ECO:0000256" key="2">
    <source>
        <dbReference type="ARBA" id="ARBA00023054"/>
    </source>
</evidence>
<sequence>MSSASNASVIEASNQPIKSSLELDALSQKISFEFSPRATSSDSFSKKHQKPNIKRISIATSDKDLHVKSKPYRNSPLSSDARKGSSSSIALSINPSSIKIQNNKQPEVGAIRLKRIGSQENSSYRSSISAFNLLLQSESTQTSPIKDDILQTNQKPNGPMQKPSNSLDDPFDPNYKATSEPYQDKYSDSNPEKMSNYLYSAVSSLWAKPTSNPTDSLSYINDDYHRPVSVFSFKKDNNSMHSFDADSTFNSGSRNGSTNDPSIALLMSQIELQNNANLNDPKSSDFAKIELKKQLDDSRIVMRKSGTEDTVDWEYWGALISDFENFVKTNPNSLIKNVYNGVPQEIRGTVWQLLSGSRKDPTLVHKYINMLDKPSSYDKAIIRDLNRTFPEHPYFKEQGGSGQTALYNVLNVYSQHDTELGYCQGLAFVVGPLLLNIPEEDVFCVLDRLMIVYNLRGHYLPNMELLQCRLYQFDKLFEEQYPALFKHFNNEGIRSTMYVSKWFMTLFAYCLPMDLVFRVFDLIFTEGVGVLFQISLAVLKRSQAMLFSLNFEQLIKSLSGDYLFRYYSERGSEAFIHDISLIKAVTPKKMEKLAKEHAYILAKTARKTSDLSALRDQNDTITKEKNHILNTMQSLSKEHSELTSKYVQTRLELNMSADNNAKLNLKVADLEARLLTERQAAEESLKADMDKLTKDNLQLVHRCNDLDDKLTEVEQALVKVNTMYMNSESDRFELEHKLNELRKTLR</sequence>
<dbReference type="Gene3D" id="1.10.8.270">
    <property type="entry name" value="putative rabgap domain of human tbc1 domain family member 14 like domains"/>
    <property type="match status" value="1"/>
</dbReference>
<dbReference type="AlphaFoldDB" id="A0A2T9YG80"/>
<evidence type="ECO:0000313" key="6">
    <source>
        <dbReference type="EMBL" id="PVU91356.1"/>
    </source>
</evidence>